<protein>
    <submittedName>
        <fullName evidence="1">Uncharacterized protein</fullName>
    </submittedName>
</protein>
<reference evidence="1" key="2">
    <citation type="journal article" date="2015" name="Data Brief">
        <title>Shoot transcriptome of the giant reed, Arundo donax.</title>
        <authorList>
            <person name="Barrero R.A."/>
            <person name="Guerrero F.D."/>
            <person name="Moolhuijzen P."/>
            <person name="Goolsby J.A."/>
            <person name="Tidwell J."/>
            <person name="Bellgard S.E."/>
            <person name="Bellgard M.I."/>
        </authorList>
    </citation>
    <scope>NUCLEOTIDE SEQUENCE</scope>
    <source>
        <tissue evidence="1">Shoot tissue taken approximately 20 cm above the soil surface</tissue>
    </source>
</reference>
<name>A0A0A8XSF6_ARUDO</name>
<proteinExistence type="predicted"/>
<evidence type="ECO:0000313" key="1">
    <source>
        <dbReference type="EMBL" id="JAD14632.1"/>
    </source>
</evidence>
<dbReference type="EMBL" id="GBRH01283263">
    <property type="protein sequence ID" value="JAD14632.1"/>
    <property type="molecule type" value="Transcribed_RNA"/>
</dbReference>
<dbReference type="AlphaFoldDB" id="A0A0A8XSF6"/>
<sequence>MFLGDCYSDPSEVISYIFLPDNPQRTRQHNIRKACACPCCPNLALVSCYLNVTDCLYH</sequence>
<reference evidence="1" key="1">
    <citation type="submission" date="2014-09" db="EMBL/GenBank/DDBJ databases">
        <authorList>
            <person name="Magalhaes I.L.F."/>
            <person name="Oliveira U."/>
            <person name="Santos F.R."/>
            <person name="Vidigal T.H.D.A."/>
            <person name="Brescovit A.D."/>
            <person name="Santos A.J."/>
        </authorList>
    </citation>
    <scope>NUCLEOTIDE SEQUENCE</scope>
    <source>
        <tissue evidence="1">Shoot tissue taken approximately 20 cm above the soil surface</tissue>
    </source>
</reference>
<accession>A0A0A8XSF6</accession>
<organism evidence="1">
    <name type="scientific">Arundo donax</name>
    <name type="common">Giant reed</name>
    <name type="synonym">Donax arundinaceus</name>
    <dbReference type="NCBI Taxonomy" id="35708"/>
    <lineage>
        <taxon>Eukaryota</taxon>
        <taxon>Viridiplantae</taxon>
        <taxon>Streptophyta</taxon>
        <taxon>Embryophyta</taxon>
        <taxon>Tracheophyta</taxon>
        <taxon>Spermatophyta</taxon>
        <taxon>Magnoliopsida</taxon>
        <taxon>Liliopsida</taxon>
        <taxon>Poales</taxon>
        <taxon>Poaceae</taxon>
        <taxon>PACMAD clade</taxon>
        <taxon>Arundinoideae</taxon>
        <taxon>Arundineae</taxon>
        <taxon>Arundo</taxon>
    </lineage>
</organism>